<evidence type="ECO:0000313" key="4">
    <source>
        <dbReference type="Proteomes" id="UP000464378"/>
    </source>
</evidence>
<name>A0A6C2YVZ0_9BACT</name>
<proteinExistence type="predicted"/>
<dbReference type="RefSeq" id="WP_162660040.1">
    <property type="nucleotide sequence ID" value="NZ_LR593887.1"/>
</dbReference>
<evidence type="ECO:0000313" key="3">
    <source>
        <dbReference type="EMBL" id="VIP05032.1"/>
    </source>
</evidence>
<dbReference type="EMBL" id="LR593887">
    <property type="protein sequence ID" value="VTS07420.1"/>
    <property type="molecule type" value="Genomic_DNA"/>
</dbReference>
<feature type="chain" id="PRO_5036172902" description="Carboxypeptidase regulatory-like domain-containing protein" evidence="2">
    <location>
        <begin position="29"/>
        <end position="159"/>
    </location>
</feature>
<sequence length="159" mass="17139">MRTHLLPRLTSVAMLCGAMFGLLGCSNAPEGPKTVSITGKITKDGQPLTISPASEASKIGRIDATFYPYTEEKGKIVEPYAALYNSKDGTFTLDQPLPPGKYRLAVQLWDPYPQKDLLKGGYTRENSPITVEIQGGESIDIDLSKYPPGKPAGKKPPGT</sequence>
<keyword evidence="4" id="KW-1185">Reference proteome</keyword>
<dbReference type="AlphaFoldDB" id="A0A6C2YVZ0"/>
<evidence type="ECO:0008006" key="5">
    <source>
        <dbReference type="Google" id="ProtNLM"/>
    </source>
</evidence>
<feature type="signal peptide" evidence="2">
    <location>
        <begin position="1"/>
        <end position="28"/>
    </location>
</feature>
<dbReference type="Proteomes" id="UP000464378">
    <property type="component" value="Chromosome"/>
</dbReference>
<organism evidence="3">
    <name type="scientific">Tuwongella immobilis</name>
    <dbReference type="NCBI Taxonomy" id="692036"/>
    <lineage>
        <taxon>Bacteria</taxon>
        <taxon>Pseudomonadati</taxon>
        <taxon>Planctomycetota</taxon>
        <taxon>Planctomycetia</taxon>
        <taxon>Gemmatales</taxon>
        <taxon>Gemmataceae</taxon>
        <taxon>Tuwongella</taxon>
    </lineage>
</organism>
<dbReference type="PROSITE" id="PS51257">
    <property type="entry name" value="PROKAR_LIPOPROTEIN"/>
    <property type="match status" value="1"/>
</dbReference>
<protein>
    <recommendedName>
        <fullName evidence="5">Carboxypeptidase regulatory-like domain-containing protein</fullName>
    </recommendedName>
</protein>
<gene>
    <name evidence="3" type="ORF">GMBLW1_41610</name>
</gene>
<dbReference type="EMBL" id="LR586016">
    <property type="protein sequence ID" value="VIP05032.1"/>
    <property type="molecule type" value="Genomic_DNA"/>
</dbReference>
<keyword evidence="2" id="KW-0732">Signal</keyword>
<evidence type="ECO:0000256" key="1">
    <source>
        <dbReference type="SAM" id="MobiDB-lite"/>
    </source>
</evidence>
<reference evidence="3" key="1">
    <citation type="submission" date="2019-04" db="EMBL/GenBank/DDBJ databases">
        <authorList>
            <consortium name="Science for Life Laboratories"/>
        </authorList>
    </citation>
    <scope>NUCLEOTIDE SEQUENCE</scope>
    <source>
        <strain evidence="3">MBLW1</strain>
    </source>
</reference>
<evidence type="ECO:0000256" key="2">
    <source>
        <dbReference type="SAM" id="SignalP"/>
    </source>
</evidence>
<accession>A0A6C2YVZ0</accession>
<dbReference type="KEGG" id="tim:GMBLW1_41610"/>
<dbReference type="InParanoid" id="A0A6C2YVZ0"/>
<feature type="region of interest" description="Disordered" evidence="1">
    <location>
        <begin position="140"/>
        <end position="159"/>
    </location>
</feature>